<evidence type="ECO:0000256" key="4">
    <source>
        <dbReference type="ARBA" id="ARBA00023239"/>
    </source>
</evidence>
<evidence type="ECO:0000256" key="1">
    <source>
        <dbReference type="ARBA" id="ARBA00001933"/>
    </source>
</evidence>
<dbReference type="PANTHER" id="PTHR43525:SF1">
    <property type="entry name" value="PROTEIN MALY"/>
    <property type="match status" value="1"/>
</dbReference>
<keyword evidence="3" id="KW-0663">Pyridoxal phosphate</keyword>
<dbReference type="CDD" id="cd00609">
    <property type="entry name" value="AAT_like"/>
    <property type="match status" value="1"/>
</dbReference>
<dbReference type="InterPro" id="IPR051798">
    <property type="entry name" value="Class-II_PLP-Dep_Aminotrans"/>
</dbReference>
<keyword evidence="4" id="KW-0456">Lyase</keyword>
<evidence type="ECO:0000313" key="7">
    <source>
        <dbReference type="EMBL" id="QNU67443.1"/>
    </source>
</evidence>
<keyword evidence="7" id="KW-0808">Transferase</keyword>
<evidence type="ECO:0000256" key="2">
    <source>
        <dbReference type="ARBA" id="ARBA00012224"/>
    </source>
</evidence>
<dbReference type="InterPro" id="IPR027619">
    <property type="entry name" value="C-S_lyase_PatB-like"/>
</dbReference>
<dbReference type="AlphaFoldDB" id="A0A4U7JFA4"/>
<dbReference type="EMBL" id="CP061336">
    <property type="protein sequence ID" value="QNU67443.1"/>
    <property type="molecule type" value="Genomic_DNA"/>
</dbReference>
<dbReference type="GO" id="GO:0030170">
    <property type="term" value="F:pyridoxal phosphate binding"/>
    <property type="evidence" value="ECO:0007669"/>
    <property type="project" value="InterPro"/>
</dbReference>
<accession>A0A4U7JFA4</accession>
<dbReference type="PANTHER" id="PTHR43525">
    <property type="entry name" value="PROTEIN MALY"/>
    <property type="match status" value="1"/>
</dbReference>
<comment type="similarity">
    <text evidence="5">Belongs to the class-II pyridoxal-phosphate-dependent aminotransferase family. MalY/PatB cystathionine beta-lyase subfamily.</text>
</comment>
<dbReference type="Gene3D" id="3.40.640.10">
    <property type="entry name" value="Type I PLP-dependent aspartate aminotransferase-like (Major domain)"/>
    <property type="match status" value="1"/>
</dbReference>
<sequence>MKYNFDEIIDRKSTFAEKHAKLKELYGSSELIPLWVADMDFKVAQPIIDAMKDRIENGIFGYTMRPDSYFDDVCEFQKKRKNWNIDKKLMSSCLGVMPSICMIIQKLTNPGDKVIIQTPVYRPFFNAVKQASRELLESPLKEVDGRYYMNYEDLEEKAKQGAKYLILCSPHNPVGRVWSFDELKKLGDICLKYGIKVISDEIHSDLILWGNKHTPFASISEQLREITISCISATKTFNLAGLQSSIVIFPNEELKHQFDQMWDKLHVEGNNCMSIAAIQAAFRHGEEWLEQLLKYIEENVNFVKNYFDKYIPKIKVERPEGTYLMWLDCRQLGLNGGQLTRFMTSKAGVAMSSGTYFGSNGEGFMRMNVACPRAILEKALEQIRIAVSEL</sequence>
<dbReference type="OrthoDB" id="9802872at2"/>
<dbReference type="Proteomes" id="UP000306409">
    <property type="component" value="Chromosome"/>
</dbReference>
<dbReference type="EC" id="4.4.1.13" evidence="2"/>
<dbReference type="InterPro" id="IPR015424">
    <property type="entry name" value="PyrdxlP-dep_Trfase"/>
</dbReference>
<feature type="domain" description="Aminotransferase class I/classII large" evidence="6">
    <location>
        <begin position="34"/>
        <end position="383"/>
    </location>
</feature>
<proteinExistence type="inferred from homology"/>
<name>A0A4U7JFA4_9FIRM</name>
<protein>
    <recommendedName>
        <fullName evidence="2">cysteine-S-conjugate beta-lyase</fullName>
        <ecNumber evidence="2">4.4.1.13</ecNumber>
    </recommendedName>
</protein>
<dbReference type="InterPro" id="IPR004839">
    <property type="entry name" value="Aminotransferase_I/II_large"/>
</dbReference>
<dbReference type="GO" id="GO:0047804">
    <property type="term" value="F:cysteine-S-conjugate beta-lyase activity"/>
    <property type="evidence" value="ECO:0007669"/>
    <property type="project" value="UniProtKB-EC"/>
</dbReference>
<dbReference type="KEGG" id="rher:EHE19_002615"/>
<dbReference type="Pfam" id="PF00155">
    <property type="entry name" value="Aminotran_1_2"/>
    <property type="match status" value="1"/>
</dbReference>
<organism evidence="7 8">
    <name type="scientific">Ruminiclostridium herbifermentans</name>
    <dbReference type="NCBI Taxonomy" id="2488810"/>
    <lineage>
        <taxon>Bacteria</taxon>
        <taxon>Bacillati</taxon>
        <taxon>Bacillota</taxon>
        <taxon>Clostridia</taxon>
        <taxon>Eubacteriales</taxon>
        <taxon>Oscillospiraceae</taxon>
        <taxon>Ruminiclostridium</taxon>
    </lineage>
</organism>
<evidence type="ECO:0000256" key="3">
    <source>
        <dbReference type="ARBA" id="ARBA00022898"/>
    </source>
</evidence>
<evidence type="ECO:0000256" key="5">
    <source>
        <dbReference type="ARBA" id="ARBA00037974"/>
    </source>
</evidence>
<keyword evidence="8" id="KW-1185">Reference proteome</keyword>
<keyword evidence="7" id="KW-0032">Aminotransferase</keyword>
<dbReference type="InterPro" id="IPR015422">
    <property type="entry name" value="PyrdxlP-dep_Trfase_small"/>
</dbReference>
<dbReference type="RefSeq" id="WP_137697785.1">
    <property type="nucleotide sequence ID" value="NZ_CP061336.1"/>
</dbReference>
<dbReference type="SUPFAM" id="SSF53383">
    <property type="entry name" value="PLP-dependent transferases"/>
    <property type="match status" value="1"/>
</dbReference>
<gene>
    <name evidence="7" type="ORF">EHE19_002615</name>
</gene>
<comment type="cofactor">
    <cofactor evidence="1">
        <name>pyridoxal 5'-phosphate</name>
        <dbReference type="ChEBI" id="CHEBI:597326"/>
    </cofactor>
</comment>
<dbReference type="NCBIfam" id="TIGR04350">
    <property type="entry name" value="C_S_lyase_PatB"/>
    <property type="match status" value="1"/>
</dbReference>
<reference evidence="7 8" key="1">
    <citation type="submission" date="2020-09" db="EMBL/GenBank/DDBJ databases">
        <title>Characterization and genome sequencing of Ruminiclostridium sp. nov. MA18.</title>
        <authorList>
            <person name="Rettenmaier R."/>
            <person name="Kowollik M.-L."/>
            <person name="Liebl W."/>
            <person name="Zverlov V."/>
        </authorList>
    </citation>
    <scope>NUCLEOTIDE SEQUENCE [LARGE SCALE GENOMIC DNA]</scope>
    <source>
        <strain evidence="7 8">MA18</strain>
    </source>
</reference>
<evidence type="ECO:0000259" key="6">
    <source>
        <dbReference type="Pfam" id="PF00155"/>
    </source>
</evidence>
<dbReference type="GO" id="GO:0008483">
    <property type="term" value="F:transaminase activity"/>
    <property type="evidence" value="ECO:0007669"/>
    <property type="project" value="UniProtKB-KW"/>
</dbReference>
<dbReference type="Gene3D" id="3.90.1150.10">
    <property type="entry name" value="Aspartate Aminotransferase, domain 1"/>
    <property type="match status" value="1"/>
</dbReference>
<evidence type="ECO:0000313" key="8">
    <source>
        <dbReference type="Proteomes" id="UP000306409"/>
    </source>
</evidence>
<dbReference type="InterPro" id="IPR015421">
    <property type="entry name" value="PyrdxlP-dep_Trfase_major"/>
</dbReference>